<feature type="region of interest" description="Disordered" evidence="1">
    <location>
        <begin position="1"/>
        <end position="28"/>
    </location>
</feature>
<evidence type="ECO:0000313" key="3">
    <source>
        <dbReference type="Proteomes" id="UP000568158"/>
    </source>
</evidence>
<dbReference type="Proteomes" id="UP000568158">
    <property type="component" value="Unassembled WGS sequence"/>
</dbReference>
<reference evidence="2 3" key="1">
    <citation type="journal article" date="2020" name="Appl. Microbiol. Biotechnol.">
        <title>Targeted gene deletion in Brettanomyces bruxellensis with an expression-free CRISPR-Cas9 system.</title>
        <authorList>
            <person name="Varela C."/>
            <person name="Bartel C."/>
            <person name="Onetto C."/>
            <person name="Borneman A."/>
        </authorList>
    </citation>
    <scope>NUCLEOTIDE SEQUENCE [LARGE SCALE GENOMIC DNA]</scope>
    <source>
        <strain evidence="2 3">AWRI1613</strain>
    </source>
</reference>
<name>A0A8H6ESV7_DEKBR</name>
<dbReference type="AlphaFoldDB" id="A0A8H6ESV7"/>
<feature type="compositionally biased region" description="Basic and acidic residues" evidence="1">
    <location>
        <begin position="111"/>
        <end position="125"/>
    </location>
</feature>
<dbReference type="InterPro" id="IPR019034">
    <property type="entry name" value="UPF0390"/>
</dbReference>
<proteinExistence type="predicted"/>
<evidence type="ECO:0000256" key="1">
    <source>
        <dbReference type="SAM" id="MobiDB-lite"/>
    </source>
</evidence>
<sequence length="125" mass="14539">MAQGKLKLAKKKPHRVTKRQRNPKAKARKIFKPKKISFRERELHKLDKKERGRLWEATEKAISAKIGHLEFECKSPSGIPRVIHSWSETNAVIDVRPKYRFGETPDTDDVQDAKKLKKARVDAEK</sequence>
<feature type="region of interest" description="Disordered" evidence="1">
    <location>
        <begin position="103"/>
        <end position="125"/>
    </location>
</feature>
<dbReference type="EMBL" id="JABCYN010000031">
    <property type="protein sequence ID" value="KAF6009158.1"/>
    <property type="molecule type" value="Genomic_DNA"/>
</dbReference>
<organism evidence="2 3">
    <name type="scientific">Dekkera bruxellensis</name>
    <name type="common">Brettanomyces custersii</name>
    <dbReference type="NCBI Taxonomy" id="5007"/>
    <lineage>
        <taxon>Eukaryota</taxon>
        <taxon>Fungi</taxon>
        <taxon>Dikarya</taxon>
        <taxon>Ascomycota</taxon>
        <taxon>Saccharomycotina</taxon>
        <taxon>Pichiomycetes</taxon>
        <taxon>Pichiales</taxon>
        <taxon>Pichiaceae</taxon>
        <taxon>Brettanomyces</taxon>
    </lineage>
</organism>
<accession>A0A8H6ESV7</accession>
<feature type="compositionally biased region" description="Basic residues" evidence="1">
    <location>
        <begin position="7"/>
        <end position="28"/>
    </location>
</feature>
<comment type="caution">
    <text evidence="2">The sequence shown here is derived from an EMBL/GenBank/DDBJ whole genome shotgun (WGS) entry which is preliminary data.</text>
</comment>
<evidence type="ECO:0000313" key="2">
    <source>
        <dbReference type="EMBL" id="KAF6009158.1"/>
    </source>
</evidence>
<gene>
    <name evidence="2" type="ORF">HII12_003733</name>
</gene>
<protein>
    <submittedName>
        <fullName evidence="2">Uncharacterized protein</fullName>
    </submittedName>
</protein>
<dbReference type="Pfam" id="PF09495">
    <property type="entry name" value="DUF2462"/>
    <property type="match status" value="1"/>
</dbReference>